<organism evidence="1 2">
    <name type="scientific">Cupriavidus laharis</name>
    <dbReference type="NCBI Taxonomy" id="151654"/>
    <lineage>
        <taxon>Bacteria</taxon>
        <taxon>Pseudomonadati</taxon>
        <taxon>Pseudomonadota</taxon>
        <taxon>Betaproteobacteria</taxon>
        <taxon>Burkholderiales</taxon>
        <taxon>Burkholderiaceae</taxon>
        <taxon>Cupriavidus</taxon>
    </lineage>
</organism>
<comment type="caution">
    <text evidence="1">The sequence shown here is derived from an EMBL/GenBank/DDBJ whole genome shotgun (WGS) entry which is preliminary data.</text>
</comment>
<dbReference type="Proteomes" id="UP000727654">
    <property type="component" value="Unassembled WGS sequence"/>
</dbReference>
<dbReference type="EMBL" id="CAJZAI010000009">
    <property type="protein sequence ID" value="CAG9178311.1"/>
    <property type="molecule type" value="Genomic_DNA"/>
</dbReference>
<dbReference type="Pfam" id="PF05015">
    <property type="entry name" value="HigB-like_toxin"/>
    <property type="match status" value="1"/>
</dbReference>
<evidence type="ECO:0000313" key="2">
    <source>
        <dbReference type="Proteomes" id="UP000727654"/>
    </source>
</evidence>
<dbReference type="SUPFAM" id="SSF143011">
    <property type="entry name" value="RelE-like"/>
    <property type="match status" value="1"/>
</dbReference>
<dbReference type="RefSeq" id="WP_224081280.1">
    <property type="nucleotide sequence ID" value="NZ_CAJZAI010000009.1"/>
</dbReference>
<gene>
    <name evidence="1" type="ORF">LMG23992_03719</name>
</gene>
<accession>A0ABM8XE02</accession>
<dbReference type="PANTHER" id="PTHR40266:SF2">
    <property type="entry name" value="TOXIN HIGB-1"/>
    <property type="match status" value="1"/>
</dbReference>
<dbReference type="PANTHER" id="PTHR40266">
    <property type="entry name" value="TOXIN HIGB-1"/>
    <property type="match status" value="1"/>
</dbReference>
<dbReference type="InterPro" id="IPR035093">
    <property type="entry name" value="RelE/ParE_toxin_dom_sf"/>
</dbReference>
<dbReference type="Gene3D" id="3.30.2310.20">
    <property type="entry name" value="RelE-like"/>
    <property type="match status" value="1"/>
</dbReference>
<name>A0ABM8XE02_9BURK</name>
<keyword evidence="2" id="KW-1185">Reference proteome</keyword>
<dbReference type="InterPro" id="IPR007711">
    <property type="entry name" value="HigB-1"/>
</dbReference>
<protein>
    <recommendedName>
        <fullName evidence="3">Plasmid maintenance system killer protein</fullName>
    </recommendedName>
</protein>
<proteinExistence type="predicted"/>
<evidence type="ECO:0000313" key="1">
    <source>
        <dbReference type="EMBL" id="CAG9178311.1"/>
    </source>
</evidence>
<sequence length="98" mass="11507">MEIEFDDPVYDRLETDPAFTTGFARPIVSLYRRRLQLIRAATDERAFYALTSLHFEKLQGSRQGQYSMRLNAQWRLILRLEQRDSGKVVAVVGIEDYH</sequence>
<evidence type="ECO:0008006" key="3">
    <source>
        <dbReference type="Google" id="ProtNLM"/>
    </source>
</evidence>
<reference evidence="1 2" key="1">
    <citation type="submission" date="2021-08" db="EMBL/GenBank/DDBJ databases">
        <authorList>
            <person name="Peeters C."/>
        </authorList>
    </citation>
    <scope>NUCLEOTIDE SEQUENCE [LARGE SCALE GENOMIC DNA]</scope>
    <source>
        <strain evidence="1 2">LMG 23992</strain>
    </source>
</reference>